<evidence type="ECO:0000256" key="5">
    <source>
        <dbReference type="ARBA" id="ARBA00022605"/>
    </source>
</evidence>
<dbReference type="InterPro" id="IPR001240">
    <property type="entry name" value="PRAI_dom"/>
</dbReference>
<dbReference type="CDD" id="cd00405">
    <property type="entry name" value="PRAI"/>
    <property type="match status" value="1"/>
</dbReference>
<dbReference type="EC" id="5.3.1.24" evidence="3 9"/>
<keyword evidence="5 9" id="KW-0028">Amino-acid biosynthesis</keyword>
<dbReference type="SUPFAM" id="SSF51366">
    <property type="entry name" value="Ribulose-phoshate binding barrel"/>
    <property type="match status" value="1"/>
</dbReference>
<comment type="pathway">
    <text evidence="2 9">Amino-acid biosynthesis; L-tryptophan biosynthesis; L-tryptophan from chorismate: step 3/5.</text>
</comment>
<keyword evidence="7 9" id="KW-0057">Aromatic amino acid biosynthesis</keyword>
<dbReference type="GO" id="GO:0004640">
    <property type="term" value="F:phosphoribosylanthranilate isomerase activity"/>
    <property type="evidence" value="ECO:0007669"/>
    <property type="project" value="UniProtKB-UniRule"/>
</dbReference>
<feature type="domain" description="N-(5'phosphoribosyl) anthranilate isomerase (PRAI)" evidence="10">
    <location>
        <begin position="5"/>
        <end position="208"/>
    </location>
</feature>
<evidence type="ECO:0000256" key="2">
    <source>
        <dbReference type="ARBA" id="ARBA00004664"/>
    </source>
</evidence>
<evidence type="ECO:0000313" key="12">
    <source>
        <dbReference type="Proteomes" id="UP000044098"/>
    </source>
</evidence>
<organism evidence="11 12">
    <name type="scientific">Achromobacter aegrifaciens</name>
    <dbReference type="NCBI Taxonomy" id="1287736"/>
    <lineage>
        <taxon>Bacteria</taxon>
        <taxon>Pseudomonadati</taxon>
        <taxon>Pseudomonadota</taxon>
        <taxon>Betaproteobacteria</taxon>
        <taxon>Burkholderiales</taxon>
        <taxon>Alcaligenaceae</taxon>
        <taxon>Achromobacter</taxon>
    </lineage>
</organism>
<dbReference type="PANTHER" id="PTHR42894">
    <property type="entry name" value="N-(5'-PHOSPHORIBOSYL)ANTHRANILATE ISOMERASE"/>
    <property type="match status" value="1"/>
</dbReference>
<comment type="caution">
    <text evidence="11">The sequence shown here is derived from an EMBL/GenBank/DDBJ whole genome shotgun (WGS) entry which is preliminary data.</text>
</comment>
<evidence type="ECO:0000256" key="4">
    <source>
        <dbReference type="ARBA" id="ARBA00022272"/>
    </source>
</evidence>
<evidence type="ECO:0000256" key="3">
    <source>
        <dbReference type="ARBA" id="ARBA00012572"/>
    </source>
</evidence>
<dbReference type="NCBIfam" id="NF002299">
    <property type="entry name" value="PRK01222.1-6"/>
    <property type="match status" value="1"/>
</dbReference>
<evidence type="ECO:0000256" key="9">
    <source>
        <dbReference type="HAMAP-Rule" id="MF_00135"/>
    </source>
</evidence>
<keyword evidence="8 9" id="KW-0413">Isomerase</keyword>
<dbReference type="Pfam" id="PF00697">
    <property type="entry name" value="PRAI"/>
    <property type="match status" value="1"/>
</dbReference>
<evidence type="ECO:0000256" key="8">
    <source>
        <dbReference type="ARBA" id="ARBA00023235"/>
    </source>
</evidence>
<name>A0AAD2KLZ8_ACHAE</name>
<evidence type="ECO:0000256" key="1">
    <source>
        <dbReference type="ARBA" id="ARBA00001164"/>
    </source>
</evidence>
<evidence type="ECO:0000259" key="10">
    <source>
        <dbReference type="Pfam" id="PF00697"/>
    </source>
</evidence>
<dbReference type="InterPro" id="IPR013785">
    <property type="entry name" value="Aldolase_TIM"/>
</dbReference>
<comment type="similarity">
    <text evidence="9">Belongs to the TrpF family.</text>
</comment>
<dbReference type="EMBL" id="CYTK01000013">
    <property type="protein sequence ID" value="CUJ74439.1"/>
    <property type="molecule type" value="Genomic_DNA"/>
</dbReference>
<keyword evidence="6 9" id="KW-0822">Tryptophan biosynthesis</keyword>
<comment type="catalytic activity">
    <reaction evidence="1 9">
        <text>N-(5-phospho-beta-D-ribosyl)anthranilate = 1-(2-carboxyphenylamino)-1-deoxy-D-ribulose 5-phosphate</text>
        <dbReference type="Rhea" id="RHEA:21540"/>
        <dbReference type="ChEBI" id="CHEBI:18277"/>
        <dbReference type="ChEBI" id="CHEBI:58613"/>
        <dbReference type="EC" id="5.3.1.24"/>
    </reaction>
</comment>
<dbReference type="Gene3D" id="3.20.20.70">
    <property type="entry name" value="Aldolase class I"/>
    <property type="match status" value="1"/>
</dbReference>
<dbReference type="AlphaFoldDB" id="A0AAD2KLZ8"/>
<accession>A0AAD2KLZ8</accession>
<proteinExistence type="inferred from homology"/>
<evidence type="ECO:0000256" key="7">
    <source>
        <dbReference type="ARBA" id="ARBA00023141"/>
    </source>
</evidence>
<protein>
    <recommendedName>
        <fullName evidence="4 9">N-(5'-phosphoribosyl)anthranilate isomerase</fullName>
        <shortName evidence="9">PRAI</shortName>
        <ecNumber evidence="3 9">5.3.1.24</ecNumber>
    </recommendedName>
</protein>
<gene>
    <name evidence="9 11" type="primary">trpF</name>
    <name evidence="11" type="ORF">ERS370000_05694</name>
</gene>
<dbReference type="PANTHER" id="PTHR42894:SF1">
    <property type="entry name" value="N-(5'-PHOSPHORIBOSYL)ANTHRANILATE ISOMERASE"/>
    <property type="match status" value="1"/>
</dbReference>
<sequence>MRTRIKICGLTREQDIDAAVAAGVDAIGFVFYPKSKRCLTPTRAAQLRRMVPAFVDVVALFVNAQEAEVQAVLDQVKPELLQFHGDETPQDCAHYGHRFLRAFRAGAPGLDTAENLASTCRAYGEAAGWLFDSYSAGYGGSGHGFDYALLDEVRADPVSRPLILSGGLNAENVGQAVELVRPWAVDVSSGVELEQGIKSSDRISFFVAAAQAADAKLKGN</sequence>
<dbReference type="HAMAP" id="MF_00135">
    <property type="entry name" value="PRAI"/>
    <property type="match status" value="1"/>
</dbReference>
<reference evidence="11 12" key="1">
    <citation type="submission" date="2015-09" db="EMBL/GenBank/DDBJ databases">
        <authorList>
            <consortium name="Pathogen Informatics"/>
        </authorList>
    </citation>
    <scope>NUCLEOTIDE SEQUENCE [LARGE SCALE GENOMIC DNA]</scope>
    <source>
        <strain evidence="11 12">2789STDY5608625</strain>
    </source>
</reference>
<dbReference type="GO" id="GO:0000162">
    <property type="term" value="P:L-tryptophan biosynthetic process"/>
    <property type="evidence" value="ECO:0007669"/>
    <property type="project" value="UniProtKB-UniRule"/>
</dbReference>
<dbReference type="Proteomes" id="UP000044098">
    <property type="component" value="Unassembled WGS sequence"/>
</dbReference>
<dbReference type="InterPro" id="IPR011060">
    <property type="entry name" value="RibuloseP-bd_barrel"/>
</dbReference>
<evidence type="ECO:0000313" key="11">
    <source>
        <dbReference type="EMBL" id="CUJ74439.1"/>
    </source>
</evidence>
<evidence type="ECO:0000256" key="6">
    <source>
        <dbReference type="ARBA" id="ARBA00022822"/>
    </source>
</evidence>
<dbReference type="InterPro" id="IPR044643">
    <property type="entry name" value="TrpF_fam"/>
</dbReference>
<dbReference type="NCBIfam" id="NF002298">
    <property type="entry name" value="PRK01222.1-4"/>
    <property type="match status" value="1"/>
</dbReference>